<dbReference type="Pfam" id="PF14833">
    <property type="entry name" value="NAD_binding_11"/>
    <property type="match status" value="1"/>
</dbReference>
<dbReference type="RefSeq" id="WP_044395990.1">
    <property type="nucleotide sequence ID" value="NZ_JXYQ01000009.1"/>
</dbReference>
<dbReference type="InterPro" id="IPR006115">
    <property type="entry name" value="6PGDH_NADP-bd"/>
</dbReference>
<evidence type="ECO:0000313" key="7">
    <source>
        <dbReference type="Proteomes" id="UP000032566"/>
    </source>
</evidence>
<proteinExistence type="predicted"/>
<evidence type="ECO:0000259" key="5">
    <source>
        <dbReference type="Pfam" id="PF14833"/>
    </source>
</evidence>
<dbReference type="InterPro" id="IPR015815">
    <property type="entry name" value="HIBADH-related"/>
</dbReference>
<evidence type="ECO:0000259" key="4">
    <source>
        <dbReference type="Pfam" id="PF03446"/>
    </source>
</evidence>
<dbReference type="InterPro" id="IPR029154">
    <property type="entry name" value="HIBADH-like_NADP-bd"/>
</dbReference>
<dbReference type="PIRSF" id="PIRSF000103">
    <property type="entry name" value="HIBADH"/>
    <property type="match status" value="1"/>
</dbReference>
<dbReference type="PANTHER" id="PTHR43060:SF15">
    <property type="entry name" value="3-HYDROXYISOBUTYRATE DEHYDROGENASE-LIKE 1, MITOCHONDRIAL-RELATED"/>
    <property type="match status" value="1"/>
</dbReference>
<dbReference type="Pfam" id="PF03446">
    <property type="entry name" value="NAD_binding_2"/>
    <property type="match status" value="1"/>
</dbReference>
<dbReference type="PATRIC" id="fig|80878.5.peg.4205"/>
<dbReference type="PANTHER" id="PTHR43060">
    <property type="entry name" value="3-HYDROXYISOBUTYRATE DEHYDROGENASE-LIKE 1, MITOCHONDRIAL-RELATED"/>
    <property type="match status" value="1"/>
</dbReference>
<keyword evidence="1" id="KW-0560">Oxidoreductase</keyword>
<comment type="caution">
    <text evidence="6">The sequence shown here is derived from an EMBL/GenBank/DDBJ whole genome shotgun (WGS) entry which is preliminary data.</text>
</comment>
<evidence type="ECO:0000256" key="1">
    <source>
        <dbReference type="ARBA" id="ARBA00023002"/>
    </source>
</evidence>
<dbReference type="GO" id="GO:0051287">
    <property type="term" value="F:NAD binding"/>
    <property type="evidence" value="ECO:0007669"/>
    <property type="project" value="InterPro"/>
</dbReference>
<dbReference type="InterPro" id="IPR008927">
    <property type="entry name" value="6-PGluconate_DH-like_C_sf"/>
</dbReference>
<gene>
    <name evidence="6" type="ORF">RP29_03870</name>
</gene>
<keyword evidence="7" id="KW-1185">Reference proteome</keyword>
<sequence length="294" mass="30738">MTTPSLRIAVLGIGMMGSPMARRLQQAGHTVHAWNRTQSKADPLAALGIAVHATVAEAVRQADIVVSLLENGPAVEHVLFHAGAAQAMRPGTLFIDMASIQPREARDHAARLGEMGLAHLDAPVSGGTVGAENGTLAIMAGGRAEDFARAQPVFAALGRATHVGPHGSGQLTKLANQMIVGITIGAVAEALLFAAKGGADMAKVREAIQGGFADSRILQLHGQRMVDRDFAPKARMGVQLKDMRNALGTAKEIGFDAPVTTLFEALYAEGVEHGLGELDHSGLFVELASRNAMQ</sequence>
<dbReference type="EMBL" id="JXYQ01000009">
    <property type="protein sequence ID" value="KJA11778.1"/>
    <property type="molecule type" value="Genomic_DNA"/>
</dbReference>
<feature type="domain" description="3-hydroxyisobutyrate dehydrogenase-like NAD-binding" evidence="5">
    <location>
        <begin position="167"/>
        <end position="283"/>
    </location>
</feature>
<dbReference type="AlphaFoldDB" id="A0A0D7KEY5"/>
<keyword evidence="2" id="KW-0520">NAD</keyword>
<name>A0A0D7KEY5_9BURK</name>
<dbReference type="InterPro" id="IPR036291">
    <property type="entry name" value="NAD(P)-bd_dom_sf"/>
</dbReference>
<evidence type="ECO:0000313" key="6">
    <source>
        <dbReference type="EMBL" id="KJA11778.1"/>
    </source>
</evidence>
<dbReference type="GO" id="GO:0050661">
    <property type="term" value="F:NADP binding"/>
    <property type="evidence" value="ECO:0007669"/>
    <property type="project" value="InterPro"/>
</dbReference>
<protein>
    <submittedName>
        <fullName evidence="6">2-hydroxy-3-oxopropionate reductase</fullName>
    </submittedName>
</protein>
<evidence type="ECO:0000256" key="3">
    <source>
        <dbReference type="PIRSR" id="PIRSR000103-1"/>
    </source>
</evidence>
<dbReference type="Gene3D" id="3.40.50.720">
    <property type="entry name" value="NAD(P)-binding Rossmann-like Domain"/>
    <property type="match status" value="1"/>
</dbReference>
<dbReference type="Gene3D" id="1.10.1040.10">
    <property type="entry name" value="N-(1-d-carboxylethyl)-l-norvaline Dehydrogenase, domain 2"/>
    <property type="match status" value="1"/>
</dbReference>
<dbReference type="OrthoDB" id="9777604at2"/>
<organism evidence="6 7">
    <name type="scientific">Acidovorax temperans</name>
    <dbReference type="NCBI Taxonomy" id="80878"/>
    <lineage>
        <taxon>Bacteria</taxon>
        <taxon>Pseudomonadati</taxon>
        <taxon>Pseudomonadota</taxon>
        <taxon>Betaproteobacteria</taxon>
        <taxon>Burkholderiales</taxon>
        <taxon>Comamonadaceae</taxon>
        <taxon>Acidovorax</taxon>
    </lineage>
</organism>
<feature type="active site" evidence="3">
    <location>
        <position position="173"/>
    </location>
</feature>
<reference evidence="6 7" key="1">
    <citation type="submission" date="2014-12" db="EMBL/GenBank/DDBJ databases">
        <title>Isolation of bacteria from lake water.</title>
        <authorList>
            <person name="Sheng K.-Y."/>
            <person name="Chin P.-S."/>
            <person name="Chan K.-G."/>
            <person name="Tan G.S."/>
        </authorList>
    </citation>
    <scope>NUCLEOTIDE SEQUENCE [LARGE SCALE GENOMIC DNA]</scope>
    <source>
        <strain evidence="6 7">KY4</strain>
    </source>
</reference>
<evidence type="ECO:0000256" key="2">
    <source>
        <dbReference type="ARBA" id="ARBA00023027"/>
    </source>
</evidence>
<feature type="domain" description="6-phosphogluconate dehydrogenase NADP-binding" evidence="4">
    <location>
        <begin position="7"/>
        <end position="161"/>
    </location>
</feature>
<dbReference type="InterPro" id="IPR013328">
    <property type="entry name" value="6PGD_dom2"/>
</dbReference>
<dbReference type="STRING" id="80878.RP29_03870"/>
<accession>A0A0D7KEY5</accession>
<dbReference type="Proteomes" id="UP000032566">
    <property type="component" value="Unassembled WGS sequence"/>
</dbReference>
<dbReference type="SUPFAM" id="SSF51735">
    <property type="entry name" value="NAD(P)-binding Rossmann-fold domains"/>
    <property type="match status" value="1"/>
</dbReference>
<dbReference type="SUPFAM" id="SSF48179">
    <property type="entry name" value="6-phosphogluconate dehydrogenase C-terminal domain-like"/>
    <property type="match status" value="1"/>
</dbReference>
<dbReference type="GO" id="GO:0016491">
    <property type="term" value="F:oxidoreductase activity"/>
    <property type="evidence" value="ECO:0007669"/>
    <property type="project" value="UniProtKB-KW"/>
</dbReference>